<evidence type="ECO:0000313" key="2">
    <source>
        <dbReference type="Proteomes" id="UP000054324"/>
    </source>
</evidence>
<evidence type="ECO:0000313" key="1">
    <source>
        <dbReference type="EMBL" id="KER23554.1"/>
    </source>
</evidence>
<dbReference type="RefSeq" id="XP_009172712.1">
    <property type="nucleotide sequence ID" value="XM_009174448.1"/>
</dbReference>
<dbReference type="CTD" id="20322775"/>
<dbReference type="Proteomes" id="UP000054324">
    <property type="component" value="Unassembled WGS sequence"/>
</dbReference>
<dbReference type="KEGG" id="ovi:T265_08596"/>
<gene>
    <name evidence="1" type="ORF">T265_08596</name>
</gene>
<keyword evidence="2" id="KW-1185">Reference proteome</keyword>
<accession>A0A075A7V8</accession>
<dbReference type="EMBL" id="KL596845">
    <property type="protein sequence ID" value="KER23554.1"/>
    <property type="molecule type" value="Genomic_DNA"/>
</dbReference>
<sequence>MEYAAKIDPALGTDDYVRRASDLQETSTRHPALKFSGTSKLIVKPRHPVSPVAFNVHTLKQQDHKLLLLSHWTRLALMCAVSQERESRMQAHWLS</sequence>
<reference evidence="1 2" key="1">
    <citation type="submission" date="2013-11" db="EMBL/GenBank/DDBJ databases">
        <title>Opisthorchis viverrini - life in the bile duct.</title>
        <authorList>
            <person name="Young N.D."/>
            <person name="Nagarajan N."/>
            <person name="Lin S.J."/>
            <person name="Korhonen P.K."/>
            <person name="Jex A.R."/>
            <person name="Hall R.S."/>
            <person name="Safavi-Hemami H."/>
            <person name="Kaewkong W."/>
            <person name="Bertrand D."/>
            <person name="Gao S."/>
            <person name="Seet Q."/>
            <person name="Wongkham S."/>
            <person name="Teh B.T."/>
            <person name="Wongkham C."/>
            <person name="Intapan P.M."/>
            <person name="Maleewong W."/>
            <person name="Yang X."/>
            <person name="Hu M."/>
            <person name="Wang Z."/>
            <person name="Hofmann A."/>
            <person name="Sternberg P.W."/>
            <person name="Tan P."/>
            <person name="Wang J."/>
            <person name="Gasser R.B."/>
        </authorList>
    </citation>
    <scope>NUCLEOTIDE SEQUENCE [LARGE SCALE GENOMIC DNA]</scope>
</reference>
<proteinExistence type="predicted"/>
<dbReference type="GeneID" id="20322775"/>
<name>A0A075A7V8_OPIVI</name>
<dbReference type="AlphaFoldDB" id="A0A075A7V8"/>
<organism evidence="1 2">
    <name type="scientific">Opisthorchis viverrini</name>
    <name type="common">Southeast Asian liver fluke</name>
    <dbReference type="NCBI Taxonomy" id="6198"/>
    <lineage>
        <taxon>Eukaryota</taxon>
        <taxon>Metazoa</taxon>
        <taxon>Spiralia</taxon>
        <taxon>Lophotrochozoa</taxon>
        <taxon>Platyhelminthes</taxon>
        <taxon>Trematoda</taxon>
        <taxon>Digenea</taxon>
        <taxon>Opisthorchiida</taxon>
        <taxon>Opisthorchiata</taxon>
        <taxon>Opisthorchiidae</taxon>
        <taxon>Opisthorchis</taxon>
    </lineage>
</organism>
<protein>
    <submittedName>
        <fullName evidence="1">Uncharacterized protein</fullName>
    </submittedName>
</protein>